<evidence type="ECO:0000313" key="3">
    <source>
        <dbReference type="Proteomes" id="UP001176517"/>
    </source>
</evidence>
<accession>A0AAN6GL68</accession>
<name>A0AAN6GL68_9BASI</name>
<dbReference type="EMBL" id="JAPDMZ010000239">
    <property type="protein sequence ID" value="KAK0545263.1"/>
    <property type="molecule type" value="Genomic_DNA"/>
</dbReference>
<proteinExistence type="predicted"/>
<feature type="compositionally biased region" description="Basic and acidic residues" evidence="1">
    <location>
        <begin position="637"/>
        <end position="675"/>
    </location>
</feature>
<feature type="compositionally biased region" description="Basic and acidic residues" evidence="1">
    <location>
        <begin position="691"/>
        <end position="703"/>
    </location>
</feature>
<dbReference type="Proteomes" id="UP001176517">
    <property type="component" value="Unassembled WGS sequence"/>
</dbReference>
<comment type="caution">
    <text evidence="2">The sequence shown here is derived from an EMBL/GenBank/DDBJ whole genome shotgun (WGS) entry which is preliminary data.</text>
</comment>
<reference evidence="2" key="1">
    <citation type="journal article" date="2023" name="PhytoFront">
        <title>Draft Genome Resources of Seven Strains of Tilletia horrida, Causal Agent of Kernel Smut of Rice.</title>
        <authorList>
            <person name="Khanal S."/>
            <person name="Antony Babu S."/>
            <person name="Zhou X.G."/>
        </authorList>
    </citation>
    <scope>NUCLEOTIDE SEQUENCE</scope>
    <source>
        <strain evidence="2">TX6</strain>
    </source>
</reference>
<evidence type="ECO:0000313" key="2">
    <source>
        <dbReference type="EMBL" id="KAK0545263.1"/>
    </source>
</evidence>
<sequence>MSSRWGNSARHAVGVVQNQARPRLPIHRKSRGLVKGLASLVSERMGFLGTIGVLPLEQIQHNGATPAERAQNIGRLNLSPEVEQAQSQTEEFMYEWCMADKDKSSGVDFLLRNLNKGHDYLAKVLVDWDPADKGKPASEYIQSYDAVKTLIRNFPGFKGFLSAATVKKENLLTKSTCDLASFMLSERGQAILKEETEQVLTNGKPLDGYHGVMTGCDIVEYRDHVVKVGKDGKVTQRVVPTTTKTHILSGSVAFIMQAKPGDKDLCACFQGHGEAFVNGIDRLNDKLARPFFGITAQKFGKLVEHQQKGGTWDNFEEMLMREHPDIASTAWAADVVSSARLGAEPVRLVLQRLENMSKEHKLQGLGFTDSVMKVASDLFERMANGKAQLNLTPDLRLSPTEPGETASPVMEAGHKLPTLYDAETREPLSFEDGLYSTPARTSNTVSVDLRKENPALFDKINAEVIRQTDLAITPQAKQDLVQSIKKEMDDAVKKEGIEAFAPDGDVNQLTVDLVYDAAMDRGVHAAAYDRLQDLTDGIVAEVQDSVDGFSKAPGLENAAIDLVAPLTERAVLAPAVGTHGSYFSAGIRTAAATMISTSLKERKIQPIDVIAQRQSYDDAQKALDDALSGHSPDSAEVQERREELAREQKRLEAAEEHDKLLNDPDALDKYEKDENSAITGEDEPEPGPEPEPDHLDAHPELLKVKTTQRRLRALYRRVRHRPAHHFEATLLHPTLARHTAALAH</sequence>
<feature type="region of interest" description="Disordered" evidence="1">
    <location>
        <begin position="621"/>
        <end position="704"/>
    </location>
</feature>
<protein>
    <submittedName>
        <fullName evidence="2">Uncharacterized protein</fullName>
    </submittedName>
</protein>
<dbReference type="AlphaFoldDB" id="A0AAN6GL68"/>
<evidence type="ECO:0000256" key="1">
    <source>
        <dbReference type="SAM" id="MobiDB-lite"/>
    </source>
</evidence>
<organism evidence="2 3">
    <name type="scientific">Tilletia horrida</name>
    <dbReference type="NCBI Taxonomy" id="155126"/>
    <lineage>
        <taxon>Eukaryota</taxon>
        <taxon>Fungi</taxon>
        <taxon>Dikarya</taxon>
        <taxon>Basidiomycota</taxon>
        <taxon>Ustilaginomycotina</taxon>
        <taxon>Exobasidiomycetes</taxon>
        <taxon>Tilletiales</taxon>
        <taxon>Tilletiaceae</taxon>
        <taxon>Tilletia</taxon>
    </lineage>
</organism>
<keyword evidence="3" id="KW-1185">Reference proteome</keyword>
<feature type="compositionally biased region" description="Acidic residues" evidence="1">
    <location>
        <begin position="680"/>
        <end position="690"/>
    </location>
</feature>
<gene>
    <name evidence="2" type="ORF">OC846_005745</name>
</gene>